<dbReference type="InterPro" id="IPR022398">
    <property type="entry name" value="Peptidase_S8_His-AS"/>
</dbReference>
<dbReference type="PANTHER" id="PTHR43806:SF11">
    <property type="entry name" value="CEREVISIN-RELATED"/>
    <property type="match status" value="1"/>
</dbReference>
<keyword evidence="11" id="KW-1185">Reference proteome</keyword>
<dbReference type="InterPro" id="IPR036852">
    <property type="entry name" value="Peptidase_S8/S53_dom_sf"/>
</dbReference>
<evidence type="ECO:0000259" key="8">
    <source>
        <dbReference type="Pfam" id="PF00082"/>
    </source>
</evidence>
<dbReference type="SUPFAM" id="SSF52743">
    <property type="entry name" value="Subtilisin-like"/>
    <property type="match status" value="1"/>
</dbReference>
<feature type="chain" id="PRO_5046820278" evidence="7">
    <location>
        <begin position="24"/>
        <end position="626"/>
    </location>
</feature>
<sequence>MKSFILQCGACLLGALTAVSLQAAEKTTPADKTNRLIVKYAIPVDPVKSVNDPLIAQAAGGRILSIRIASSGANVVDLGLHKSVDEMRALADEVEKQPGVLYAEPDLIMVHQEVPNDDRYNEQWHYFEPAGGINLPEAWDMVTTVNPVVVAVIDTGVRPHADLVENMLPGYDFIADIDTAQDNNGRDKNVNDPGDYSPVGSCGTNGRGRPVPLHEESSSWHGTHVAGTIAAVNNNGRGVSGIGKSTRILPVRVLGRCGGYTSDITDGMRWAAGLPVPGVPNNVNPAKVLNLSLGGPGHCSRTYQDTINDILDAGATIVVAAGNDNRNARNFSPASCDGVITVAANKRDGGRAYYSNYGNAVDITAPGGETMHSGNGILSTIDSGAREPESDDYDWYQGTSMAASHVTGVAGLMYSVNPALKPAEVKNILMDTARPFPRVSRRQCNSDICGTGILDAKAAVMAVSSTPAPDVDHGIIKKGVAVTDLSTTDEGQQLFFRLEVPPGASDLNRSITGGTGDADLYVHRSRRPTIEKYDYAPYQSGNEESVDVSSPAAGTWYIMLDAYKPFTGLTLEADYELKTAVLIGQKSFSSTPMDIPDNRSRGVTSSIVSYYQGDAGTLNQWSISFK</sequence>
<accession>A0ABT0PHX1</accession>
<dbReference type="CDD" id="cd07496">
    <property type="entry name" value="Peptidases_S8_13"/>
    <property type="match status" value="1"/>
</dbReference>
<keyword evidence="3 5" id="KW-0378">Hydrolase</keyword>
<dbReference type="PRINTS" id="PR00723">
    <property type="entry name" value="SUBTILISIN"/>
</dbReference>
<evidence type="ECO:0000256" key="6">
    <source>
        <dbReference type="SAM" id="MobiDB-lite"/>
    </source>
</evidence>
<feature type="domain" description="Peptidase S8/S53" evidence="8">
    <location>
        <begin position="148"/>
        <end position="443"/>
    </location>
</feature>
<feature type="active site" description="Charge relay system" evidence="5">
    <location>
        <position position="400"/>
    </location>
</feature>
<evidence type="ECO:0000313" key="11">
    <source>
        <dbReference type="Proteomes" id="UP001203338"/>
    </source>
</evidence>
<comment type="similarity">
    <text evidence="1 5">Belongs to the peptidase S8 family.</text>
</comment>
<dbReference type="Pfam" id="PF00082">
    <property type="entry name" value="Peptidase_S8"/>
    <property type="match status" value="1"/>
</dbReference>
<dbReference type="EMBL" id="JAMFLX010000018">
    <property type="protein sequence ID" value="MCL6270940.1"/>
    <property type="molecule type" value="Genomic_DNA"/>
</dbReference>
<evidence type="ECO:0000256" key="2">
    <source>
        <dbReference type="ARBA" id="ARBA00022670"/>
    </source>
</evidence>
<evidence type="ECO:0000256" key="1">
    <source>
        <dbReference type="ARBA" id="ARBA00011073"/>
    </source>
</evidence>
<reference evidence="10 11" key="1">
    <citation type="submission" date="2022-05" db="EMBL/GenBank/DDBJ databases">
        <authorList>
            <person name="Park J.-S."/>
        </authorList>
    </citation>
    <scope>NUCLEOTIDE SEQUENCE [LARGE SCALE GENOMIC DNA]</scope>
    <source>
        <strain evidence="10 11">2012CJ34-2</strain>
    </source>
</reference>
<proteinExistence type="inferred from homology"/>
<feature type="active site" description="Charge relay system" evidence="5">
    <location>
        <position position="221"/>
    </location>
</feature>
<dbReference type="RefSeq" id="WP_249700248.1">
    <property type="nucleotide sequence ID" value="NZ_JAMFLX010000018.1"/>
</dbReference>
<dbReference type="Gene3D" id="2.60.120.380">
    <property type="match status" value="1"/>
</dbReference>
<keyword evidence="7" id="KW-0732">Signal</keyword>
<dbReference type="InterPro" id="IPR034176">
    <property type="entry name" value="Peptidases_S8_13"/>
</dbReference>
<protein>
    <submittedName>
        <fullName evidence="10">S8 family serine peptidase</fullName>
    </submittedName>
</protein>
<dbReference type="InterPro" id="IPR000209">
    <property type="entry name" value="Peptidase_S8/S53_dom"/>
</dbReference>
<evidence type="ECO:0000259" key="9">
    <source>
        <dbReference type="Pfam" id="PF04151"/>
    </source>
</evidence>
<feature type="active site" description="Charge relay system" evidence="5">
    <location>
        <position position="154"/>
    </location>
</feature>
<dbReference type="Proteomes" id="UP001203338">
    <property type="component" value="Unassembled WGS sequence"/>
</dbReference>
<dbReference type="InterPro" id="IPR050131">
    <property type="entry name" value="Peptidase_S8_subtilisin-like"/>
</dbReference>
<comment type="caution">
    <text evidence="10">The sequence shown here is derived from an EMBL/GenBank/DDBJ whole genome shotgun (WGS) entry which is preliminary data.</text>
</comment>
<evidence type="ECO:0000256" key="5">
    <source>
        <dbReference type="PROSITE-ProRule" id="PRU01240"/>
    </source>
</evidence>
<evidence type="ECO:0000313" key="10">
    <source>
        <dbReference type="EMBL" id="MCL6270940.1"/>
    </source>
</evidence>
<dbReference type="InterPro" id="IPR023827">
    <property type="entry name" value="Peptidase_S8_Asp-AS"/>
</dbReference>
<evidence type="ECO:0000256" key="7">
    <source>
        <dbReference type="SAM" id="SignalP"/>
    </source>
</evidence>
<dbReference type="PROSITE" id="PS00137">
    <property type="entry name" value="SUBTILASE_HIS"/>
    <property type="match status" value="1"/>
</dbReference>
<dbReference type="PROSITE" id="PS00136">
    <property type="entry name" value="SUBTILASE_ASP"/>
    <property type="match status" value="1"/>
</dbReference>
<feature type="domain" description="Peptidase C-terminal archaeal/bacterial" evidence="9">
    <location>
        <begin position="495"/>
        <end position="561"/>
    </location>
</feature>
<feature type="region of interest" description="Disordered" evidence="6">
    <location>
        <begin position="184"/>
        <end position="220"/>
    </location>
</feature>
<keyword evidence="2 5" id="KW-0645">Protease</keyword>
<dbReference type="Gene3D" id="3.40.50.200">
    <property type="entry name" value="Peptidase S8/S53 domain"/>
    <property type="match status" value="1"/>
</dbReference>
<feature type="signal peptide" evidence="7">
    <location>
        <begin position="1"/>
        <end position="23"/>
    </location>
</feature>
<organism evidence="10 11">
    <name type="scientific">Parendozoicomonas callyspongiae</name>
    <dbReference type="NCBI Taxonomy" id="2942213"/>
    <lineage>
        <taxon>Bacteria</taxon>
        <taxon>Pseudomonadati</taxon>
        <taxon>Pseudomonadota</taxon>
        <taxon>Gammaproteobacteria</taxon>
        <taxon>Oceanospirillales</taxon>
        <taxon>Endozoicomonadaceae</taxon>
        <taxon>Parendozoicomonas</taxon>
    </lineage>
</organism>
<dbReference type="InterPro" id="IPR015500">
    <property type="entry name" value="Peptidase_S8_subtilisin-rel"/>
</dbReference>
<keyword evidence="4 5" id="KW-0720">Serine protease</keyword>
<dbReference type="PANTHER" id="PTHR43806">
    <property type="entry name" value="PEPTIDASE S8"/>
    <property type="match status" value="1"/>
</dbReference>
<dbReference type="InterPro" id="IPR007280">
    <property type="entry name" value="Peptidase_C_arc/bac"/>
</dbReference>
<evidence type="ECO:0000256" key="4">
    <source>
        <dbReference type="ARBA" id="ARBA00022825"/>
    </source>
</evidence>
<dbReference type="Pfam" id="PF04151">
    <property type="entry name" value="PPC"/>
    <property type="match status" value="1"/>
</dbReference>
<dbReference type="PROSITE" id="PS51892">
    <property type="entry name" value="SUBTILASE"/>
    <property type="match status" value="1"/>
</dbReference>
<name>A0ABT0PHX1_9GAMM</name>
<evidence type="ECO:0000256" key="3">
    <source>
        <dbReference type="ARBA" id="ARBA00022801"/>
    </source>
</evidence>
<gene>
    <name evidence="10" type="ORF">M3P05_13500</name>
</gene>